<dbReference type="PANTHER" id="PTHR46534:SF1">
    <property type="entry name" value="IGGFC-BINDING PROTEIN N-TERMINAL DOMAIN-CONTAINING PROTEIN"/>
    <property type="match status" value="1"/>
</dbReference>
<dbReference type="PANTHER" id="PTHR46534">
    <property type="entry name" value="IGGFC_BINDING DOMAIN-CONTAINING PROTEIN"/>
    <property type="match status" value="1"/>
</dbReference>
<proteinExistence type="predicted"/>
<dbReference type="Pfam" id="PF18911">
    <property type="entry name" value="PKD_4"/>
    <property type="match status" value="1"/>
</dbReference>
<dbReference type="SUPFAM" id="SSF49299">
    <property type="entry name" value="PKD domain"/>
    <property type="match status" value="1"/>
</dbReference>
<dbReference type="InterPro" id="IPR013783">
    <property type="entry name" value="Ig-like_fold"/>
</dbReference>
<dbReference type="InterPro" id="IPR035234">
    <property type="entry name" value="IgGFc-bd_N"/>
</dbReference>
<dbReference type="Proteomes" id="UP001589797">
    <property type="component" value="Unassembled WGS sequence"/>
</dbReference>
<dbReference type="InterPro" id="IPR035986">
    <property type="entry name" value="PKD_dom_sf"/>
</dbReference>
<organism evidence="2 3">
    <name type="scientific">Fontibacter flavus</name>
    <dbReference type="NCBI Taxonomy" id="654838"/>
    <lineage>
        <taxon>Bacteria</taxon>
        <taxon>Pseudomonadati</taxon>
        <taxon>Bacteroidota</taxon>
        <taxon>Cytophagia</taxon>
        <taxon>Cytophagales</taxon>
        <taxon>Cyclobacteriaceae</taxon>
        <taxon>Fontibacter</taxon>
    </lineage>
</organism>
<gene>
    <name evidence="2" type="ORF">ACFFIP_04755</name>
</gene>
<feature type="domain" description="PKD" evidence="1">
    <location>
        <begin position="489"/>
        <end position="543"/>
    </location>
</feature>
<dbReference type="PROSITE" id="PS50093">
    <property type="entry name" value="PKD"/>
    <property type="match status" value="1"/>
</dbReference>
<dbReference type="RefSeq" id="WP_382386426.1">
    <property type="nucleotide sequence ID" value="NZ_JBHLWI010000009.1"/>
</dbReference>
<dbReference type="Pfam" id="PF17517">
    <property type="entry name" value="IgGFc_binding"/>
    <property type="match status" value="1"/>
</dbReference>
<evidence type="ECO:0000313" key="2">
    <source>
        <dbReference type="EMBL" id="MFC0261983.1"/>
    </source>
</evidence>
<dbReference type="InterPro" id="IPR025667">
    <property type="entry name" value="SprB_repeat"/>
</dbReference>
<sequence>MIILLWSLPMAQSYGQLSTVGKEFWFGFMENNRVQTNNPLNSALDVGIVLITAAEATSGVLEYNGKSIEFFLAEGEQFLYKFEDFDILHRTTGTVERKGVYILTTGNVSVYAFNERSRSADGTVVLPISSLGKEYYVVSHFETMTANTGLDYNPNINDESLFLIVAVEDNTRIQVTPAVFTLSGNAANTPFVINLNAGESYQVKAKADLTGSQVRVIGDNVEDCKNIAVFGGNKWTSVGNCGGANDHLFQQMYPVSTWGTDYLHISFLGRSSGELVKVLAASDNTKVTLDGATVGELNSGQFLTLDLKADQVASIQTDKPSLVTALAKSQECNDPNAPFYGIGDPFMLSYSPNQQLLKSVTFNALQLPVVTNHYVNIIAKTAFVGQTRLDGQNIGGQFTPFPQNSEFSYARIPISQGVHRLQNPEGFIAYVYGFGFVESYGYAVGASLLNLNFEVEPEYSFEVVGEKVACLNYDGLWEIFPENEAFTYFLWDFGDGSEIQEGKAVNHTYKEKGEFEVKVIASISQNSCDQQEEVTFKVEVKDVEGEIKGVVSVCPDIEEITYGFRSSGDFSKVEWTVSGGEIIESNDEESWVVVKWGESNPDAFVAAVPYTAEGCPLEEIRLNVRINEVIESEIPIGIQNVCFDPLEVFEYSVPNRVNGRFYEWFIEGGEITEDDGSGKVLVIWPNPGSTGSIWFREFSVLDELCEGESPKLAITINNLFEISDFTINDVGCFGDQSGNIILNVTGGVAPYTFLWEHNPNLNEASAMNLPAEIYAVEVKDSFGCKIKLEGLEVKQPELLEVLQVETGATSCFGKDDGEVLIQLKGGVGPYSIDYPNAMIIGDQISLFGLFGQIYNLEIKDANECAVPVTFTIDSPAPLDVEVRINKPSCPGKDNGELIAVMDGTYAPYFYQWDYNSSNEPLLTEVPRGSYQVNVTDSRGCVSIGTGQMVEEAPKVRMPTGFRNQEGLYRGVSNCDFEFTLSVFNRWGELVYSGTEGWDGMVSGKEAPMGTYSYLIQYHYSLNGVMTSEERRGVFTLVR</sequence>
<protein>
    <submittedName>
        <fullName evidence="2">PKD domain-containing protein</fullName>
    </submittedName>
</protein>
<accession>A0ABV6FQ37</accession>
<dbReference type="Pfam" id="PF13585">
    <property type="entry name" value="CHU_C"/>
    <property type="match status" value="1"/>
</dbReference>
<dbReference type="Pfam" id="PF13573">
    <property type="entry name" value="SprB"/>
    <property type="match status" value="2"/>
</dbReference>
<keyword evidence="3" id="KW-1185">Reference proteome</keyword>
<comment type="caution">
    <text evidence="2">The sequence shown here is derived from an EMBL/GenBank/DDBJ whole genome shotgun (WGS) entry which is preliminary data.</text>
</comment>
<dbReference type="Gene3D" id="2.60.40.10">
    <property type="entry name" value="Immunoglobulins"/>
    <property type="match status" value="1"/>
</dbReference>
<reference evidence="2 3" key="1">
    <citation type="submission" date="2024-09" db="EMBL/GenBank/DDBJ databases">
        <authorList>
            <person name="Sun Q."/>
            <person name="Mori K."/>
        </authorList>
    </citation>
    <scope>NUCLEOTIDE SEQUENCE [LARGE SCALE GENOMIC DNA]</scope>
    <source>
        <strain evidence="2 3">CCM 7650</strain>
    </source>
</reference>
<evidence type="ECO:0000313" key="3">
    <source>
        <dbReference type="Proteomes" id="UP001589797"/>
    </source>
</evidence>
<dbReference type="EMBL" id="JBHLWI010000009">
    <property type="protein sequence ID" value="MFC0261983.1"/>
    <property type="molecule type" value="Genomic_DNA"/>
</dbReference>
<dbReference type="InterPro" id="IPR000601">
    <property type="entry name" value="PKD_dom"/>
</dbReference>
<name>A0ABV6FQ37_9BACT</name>
<evidence type="ECO:0000259" key="1">
    <source>
        <dbReference type="PROSITE" id="PS50093"/>
    </source>
</evidence>
<dbReference type="CDD" id="cd00146">
    <property type="entry name" value="PKD"/>
    <property type="match status" value="1"/>
</dbReference>